<sequence length="124" mass="14240">MRPLCTFRSSLLARPRRWIMGGATTIRTSESQNHWLILSVHLACSSEPSRTHDDQSFRGEDMDLYEAKRERISQSYRSIGFRRLANTCFFCLPKDPAHRSRQISADQDADIPHVDVPLSGHGQR</sequence>
<dbReference type="GeneID" id="66103040"/>
<dbReference type="AlphaFoldDB" id="A0A9P7VLG0"/>
<dbReference type="OrthoDB" id="508139at2759"/>
<organism evidence="2 3">
    <name type="scientific">Guyanagaster necrorhizus</name>
    <dbReference type="NCBI Taxonomy" id="856835"/>
    <lineage>
        <taxon>Eukaryota</taxon>
        <taxon>Fungi</taxon>
        <taxon>Dikarya</taxon>
        <taxon>Basidiomycota</taxon>
        <taxon>Agaricomycotina</taxon>
        <taxon>Agaricomycetes</taxon>
        <taxon>Agaricomycetidae</taxon>
        <taxon>Agaricales</taxon>
        <taxon>Marasmiineae</taxon>
        <taxon>Physalacriaceae</taxon>
        <taxon>Guyanagaster</taxon>
    </lineage>
</organism>
<dbReference type="RefSeq" id="XP_043036015.1">
    <property type="nucleotide sequence ID" value="XM_043180744.1"/>
</dbReference>
<comment type="caution">
    <text evidence="2">The sequence shown here is derived from an EMBL/GenBank/DDBJ whole genome shotgun (WGS) entry which is preliminary data.</text>
</comment>
<dbReference type="EMBL" id="MU250551">
    <property type="protein sequence ID" value="KAG7442515.1"/>
    <property type="molecule type" value="Genomic_DNA"/>
</dbReference>
<protein>
    <submittedName>
        <fullName evidence="2">Uncharacterized protein</fullName>
    </submittedName>
</protein>
<evidence type="ECO:0000256" key="1">
    <source>
        <dbReference type="SAM" id="MobiDB-lite"/>
    </source>
</evidence>
<name>A0A9P7VLG0_9AGAR</name>
<evidence type="ECO:0000313" key="3">
    <source>
        <dbReference type="Proteomes" id="UP000812287"/>
    </source>
</evidence>
<dbReference type="Proteomes" id="UP000812287">
    <property type="component" value="Unassembled WGS sequence"/>
</dbReference>
<proteinExistence type="predicted"/>
<reference evidence="2" key="1">
    <citation type="submission" date="2020-11" db="EMBL/GenBank/DDBJ databases">
        <title>Adaptations for nitrogen fixation in a non-lichenized fungal sporocarp promotes dispersal by wood-feeding termites.</title>
        <authorList>
            <consortium name="DOE Joint Genome Institute"/>
            <person name="Koch R.A."/>
            <person name="Yoon G."/>
            <person name="Arayal U."/>
            <person name="Lail K."/>
            <person name="Amirebrahimi M."/>
            <person name="Labutti K."/>
            <person name="Lipzen A."/>
            <person name="Riley R."/>
            <person name="Barry K."/>
            <person name="Henrissat B."/>
            <person name="Grigoriev I.V."/>
            <person name="Herr J.R."/>
            <person name="Aime M.C."/>
        </authorList>
    </citation>
    <scope>NUCLEOTIDE SEQUENCE</scope>
    <source>
        <strain evidence="2">MCA 3950</strain>
    </source>
</reference>
<gene>
    <name evidence="2" type="ORF">BT62DRAFT_386273</name>
</gene>
<feature type="region of interest" description="Disordered" evidence="1">
    <location>
        <begin position="101"/>
        <end position="124"/>
    </location>
</feature>
<evidence type="ECO:0000313" key="2">
    <source>
        <dbReference type="EMBL" id="KAG7442515.1"/>
    </source>
</evidence>
<accession>A0A9P7VLG0</accession>
<keyword evidence="3" id="KW-1185">Reference proteome</keyword>